<keyword evidence="9" id="KW-1185">Reference proteome</keyword>
<keyword evidence="7" id="KW-1133">Transmembrane helix</keyword>
<evidence type="ECO:0000256" key="5">
    <source>
        <dbReference type="SAM" id="Coils"/>
    </source>
</evidence>
<dbReference type="Pfam" id="PF09805">
    <property type="entry name" value="Nop25"/>
    <property type="match status" value="1"/>
</dbReference>
<name>A0A1X6NCX3_9APHY</name>
<evidence type="ECO:0000256" key="4">
    <source>
        <dbReference type="ARBA" id="ARBA00023242"/>
    </source>
</evidence>
<keyword evidence="4" id="KW-0539">Nucleus</keyword>
<dbReference type="EMBL" id="KZ110592">
    <property type="protein sequence ID" value="OSX66499.1"/>
    <property type="molecule type" value="Genomic_DNA"/>
</dbReference>
<proteinExistence type="inferred from homology"/>
<evidence type="ECO:0008006" key="10">
    <source>
        <dbReference type="Google" id="ProtNLM"/>
    </source>
</evidence>
<dbReference type="PANTHER" id="PTHR14577">
    <property type="entry name" value="NUCLEOLAR PROTEIN 12"/>
    <property type="match status" value="1"/>
</dbReference>
<evidence type="ECO:0000256" key="7">
    <source>
        <dbReference type="SAM" id="Phobius"/>
    </source>
</evidence>
<dbReference type="OrthoDB" id="551633at2759"/>
<sequence>MSNSVWKDVVASSRSYYYAQLWISVMASSNLAILTKSHKIIAAKKRARREQIKEIVFDDGARREFLTGFHKRKLQKKEVAKKKAQDREKQERLEARREKRQLLAERAAQNVAEVEKAYGGHVEDGDGSDTEWSGLEGTLASPDKGKGKAQEEEYEYEEEVATVTVVEDFDPDALIHGQDDRRPIAGAERDGAAATSEPPDVANRARHKPKPATADVRHDRKRSAPKPKDIKYQTSAARKVDRLKQRRRKSEKAERAGGKASRKGTSGRKKR</sequence>
<feature type="compositionally biased region" description="Basic and acidic residues" evidence="6">
    <location>
        <begin position="177"/>
        <end position="191"/>
    </location>
</feature>
<evidence type="ECO:0000256" key="6">
    <source>
        <dbReference type="SAM" id="MobiDB-lite"/>
    </source>
</evidence>
<evidence type="ECO:0000313" key="8">
    <source>
        <dbReference type="EMBL" id="OSX66499.1"/>
    </source>
</evidence>
<dbReference type="RefSeq" id="XP_024343293.1">
    <property type="nucleotide sequence ID" value="XM_024480350.1"/>
</dbReference>
<dbReference type="Proteomes" id="UP000194127">
    <property type="component" value="Unassembled WGS sequence"/>
</dbReference>
<reference evidence="8 9" key="1">
    <citation type="submission" date="2017-04" db="EMBL/GenBank/DDBJ databases">
        <title>Genome Sequence of the Model Brown-Rot Fungus Postia placenta SB12.</title>
        <authorList>
            <consortium name="DOE Joint Genome Institute"/>
            <person name="Gaskell J."/>
            <person name="Kersten P."/>
            <person name="Larrondo L.F."/>
            <person name="Canessa P."/>
            <person name="Martinez D."/>
            <person name="Hibbett D."/>
            <person name="Schmoll M."/>
            <person name="Kubicek C.P."/>
            <person name="Martinez A.T."/>
            <person name="Yadav J."/>
            <person name="Master E."/>
            <person name="Magnuson J.K."/>
            <person name="James T."/>
            <person name="Yaver D."/>
            <person name="Berka R."/>
            <person name="Labutti K."/>
            <person name="Lipzen A."/>
            <person name="Aerts A."/>
            <person name="Barry K."/>
            <person name="Henrissat B."/>
            <person name="Blanchette R."/>
            <person name="Grigoriev I."/>
            <person name="Cullen D."/>
        </authorList>
    </citation>
    <scope>NUCLEOTIDE SEQUENCE [LARGE SCALE GENOMIC DNA]</scope>
    <source>
        <strain evidence="8 9">MAD-698-R-SB12</strain>
    </source>
</reference>
<dbReference type="PANTHER" id="PTHR14577:SF0">
    <property type="entry name" value="NUCLEOLAR PROTEIN 12"/>
    <property type="match status" value="1"/>
</dbReference>
<dbReference type="GO" id="GO:0019843">
    <property type="term" value="F:rRNA binding"/>
    <property type="evidence" value="ECO:0007669"/>
    <property type="project" value="TreeGrafter"/>
</dbReference>
<organism evidence="8 9">
    <name type="scientific">Postia placenta MAD-698-R-SB12</name>
    <dbReference type="NCBI Taxonomy" id="670580"/>
    <lineage>
        <taxon>Eukaryota</taxon>
        <taxon>Fungi</taxon>
        <taxon>Dikarya</taxon>
        <taxon>Basidiomycota</taxon>
        <taxon>Agaricomycotina</taxon>
        <taxon>Agaricomycetes</taxon>
        <taxon>Polyporales</taxon>
        <taxon>Adustoporiaceae</taxon>
        <taxon>Rhodonia</taxon>
    </lineage>
</organism>
<comment type="subcellular location">
    <subcellularLocation>
        <location evidence="1">Nucleus</location>
        <location evidence="1">Nucleolus</location>
    </subcellularLocation>
</comment>
<gene>
    <name evidence="8" type="ORF">POSPLADRAFT_1053136</name>
</gene>
<evidence type="ECO:0000256" key="2">
    <source>
        <dbReference type="ARBA" id="ARBA00007175"/>
    </source>
</evidence>
<accession>A0A1X6NCX3</accession>
<feature type="compositionally biased region" description="Basic residues" evidence="6">
    <location>
        <begin position="260"/>
        <end position="271"/>
    </location>
</feature>
<dbReference type="GeneID" id="36325300"/>
<evidence type="ECO:0000313" key="9">
    <source>
        <dbReference type="Proteomes" id="UP000194127"/>
    </source>
</evidence>
<feature type="region of interest" description="Disordered" evidence="6">
    <location>
        <begin position="118"/>
        <end position="271"/>
    </location>
</feature>
<keyword evidence="7" id="KW-0472">Membrane</keyword>
<dbReference type="AlphaFoldDB" id="A0A1X6NCX3"/>
<comment type="similarity">
    <text evidence="2">Belongs to the RRP17 family.</text>
</comment>
<evidence type="ECO:0000256" key="1">
    <source>
        <dbReference type="ARBA" id="ARBA00004604"/>
    </source>
</evidence>
<feature type="coiled-coil region" evidence="5">
    <location>
        <begin position="74"/>
        <end position="105"/>
    </location>
</feature>
<keyword evidence="3 5" id="KW-0175">Coiled coil</keyword>
<dbReference type="InterPro" id="IPR019186">
    <property type="entry name" value="Nucleolar_protein_12"/>
</dbReference>
<protein>
    <recommendedName>
        <fullName evidence="10">Ribosomal RNA-processing protein 17</fullName>
    </recommendedName>
</protein>
<dbReference type="STRING" id="670580.A0A1X6NCX3"/>
<feature type="transmembrane region" description="Helical" evidence="7">
    <location>
        <begin position="16"/>
        <end position="35"/>
    </location>
</feature>
<dbReference type="GO" id="GO:0005730">
    <property type="term" value="C:nucleolus"/>
    <property type="evidence" value="ECO:0007669"/>
    <property type="project" value="UniProtKB-SubCell"/>
</dbReference>
<evidence type="ECO:0000256" key="3">
    <source>
        <dbReference type="ARBA" id="ARBA00023054"/>
    </source>
</evidence>
<keyword evidence="7" id="KW-0812">Transmembrane</keyword>